<evidence type="ECO:0008006" key="5">
    <source>
        <dbReference type="Google" id="ProtNLM"/>
    </source>
</evidence>
<gene>
    <name evidence="3" type="ORF">EDD18DRAFT_1100449</name>
</gene>
<evidence type="ECO:0000256" key="1">
    <source>
        <dbReference type="SAM" id="MobiDB-lite"/>
    </source>
</evidence>
<dbReference type="AlphaFoldDB" id="A0AA39QHV8"/>
<evidence type="ECO:0000313" key="4">
    <source>
        <dbReference type="Proteomes" id="UP001175228"/>
    </source>
</evidence>
<dbReference type="Proteomes" id="UP001175228">
    <property type="component" value="Unassembled WGS sequence"/>
</dbReference>
<feature type="chain" id="PRO_5041437434" description="Hypervirulence associated protein TUDOR domain-containing protein" evidence="2">
    <location>
        <begin position="28"/>
        <end position="159"/>
    </location>
</feature>
<keyword evidence="2" id="KW-0732">Signal</keyword>
<feature type="region of interest" description="Disordered" evidence="1">
    <location>
        <begin position="140"/>
        <end position="159"/>
    </location>
</feature>
<proteinExistence type="predicted"/>
<evidence type="ECO:0000313" key="3">
    <source>
        <dbReference type="EMBL" id="KAK0501949.1"/>
    </source>
</evidence>
<accession>A0AA39QHV8</accession>
<sequence>MYNLLRYERYLCTFLLVDLLLIRHIRAKCGMRRQDYTQLQPCDGQQKRDTQVHKRKASDVNEVSSDKDEGTATKSSKTTRGHYVRNIQVDHVGTLLTATPKHRQEPSVLIVTAKLTAEAVIVTTQTEEKGTVPVIHSGRESQRHVEVELSGDANTEDTQ</sequence>
<feature type="region of interest" description="Disordered" evidence="1">
    <location>
        <begin position="42"/>
        <end position="81"/>
    </location>
</feature>
<evidence type="ECO:0000256" key="2">
    <source>
        <dbReference type="SAM" id="SignalP"/>
    </source>
</evidence>
<name>A0AA39QHV8_9AGAR</name>
<keyword evidence="4" id="KW-1185">Reference proteome</keyword>
<feature type="signal peptide" evidence="2">
    <location>
        <begin position="1"/>
        <end position="27"/>
    </location>
</feature>
<dbReference type="EMBL" id="JAUEPU010000005">
    <property type="protein sequence ID" value="KAK0501949.1"/>
    <property type="molecule type" value="Genomic_DNA"/>
</dbReference>
<comment type="caution">
    <text evidence="3">The sequence shown here is derived from an EMBL/GenBank/DDBJ whole genome shotgun (WGS) entry which is preliminary data.</text>
</comment>
<protein>
    <recommendedName>
        <fullName evidence="5">Hypervirulence associated protein TUDOR domain-containing protein</fullName>
    </recommendedName>
</protein>
<reference evidence="3" key="1">
    <citation type="submission" date="2023-06" db="EMBL/GenBank/DDBJ databases">
        <authorList>
            <consortium name="Lawrence Berkeley National Laboratory"/>
            <person name="Ahrendt S."/>
            <person name="Sahu N."/>
            <person name="Indic B."/>
            <person name="Wong-Bajracharya J."/>
            <person name="Merenyi Z."/>
            <person name="Ke H.-M."/>
            <person name="Monk M."/>
            <person name="Kocsube S."/>
            <person name="Drula E."/>
            <person name="Lipzen A."/>
            <person name="Balint B."/>
            <person name="Henrissat B."/>
            <person name="Andreopoulos B."/>
            <person name="Martin F.M."/>
            <person name="Harder C.B."/>
            <person name="Rigling D."/>
            <person name="Ford K.L."/>
            <person name="Foster G.D."/>
            <person name="Pangilinan J."/>
            <person name="Papanicolaou A."/>
            <person name="Barry K."/>
            <person name="LaButti K."/>
            <person name="Viragh M."/>
            <person name="Koriabine M."/>
            <person name="Yan M."/>
            <person name="Riley R."/>
            <person name="Champramary S."/>
            <person name="Plett K.L."/>
            <person name="Tsai I.J."/>
            <person name="Slot J."/>
            <person name="Sipos G."/>
            <person name="Plett J."/>
            <person name="Nagy L.G."/>
            <person name="Grigoriev I.V."/>
        </authorList>
    </citation>
    <scope>NUCLEOTIDE SEQUENCE</scope>
    <source>
        <strain evidence="3">HWK02</strain>
    </source>
</reference>
<organism evidence="3 4">
    <name type="scientific">Armillaria luteobubalina</name>
    <dbReference type="NCBI Taxonomy" id="153913"/>
    <lineage>
        <taxon>Eukaryota</taxon>
        <taxon>Fungi</taxon>
        <taxon>Dikarya</taxon>
        <taxon>Basidiomycota</taxon>
        <taxon>Agaricomycotina</taxon>
        <taxon>Agaricomycetes</taxon>
        <taxon>Agaricomycetidae</taxon>
        <taxon>Agaricales</taxon>
        <taxon>Marasmiineae</taxon>
        <taxon>Physalacriaceae</taxon>
        <taxon>Armillaria</taxon>
    </lineage>
</organism>